<dbReference type="InterPro" id="IPR017871">
    <property type="entry name" value="ABC_transporter-like_CS"/>
</dbReference>
<organism evidence="6 7">
    <name type="scientific">Thalassiosira oceanica</name>
    <name type="common">Marine diatom</name>
    <dbReference type="NCBI Taxonomy" id="159749"/>
    <lineage>
        <taxon>Eukaryota</taxon>
        <taxon>Sar</taxon>
        <taxon>Stramenopiles</taxon>
        <taxon>Ochrophyta</taxon>
        <taxon>Bacillariophyta</taxon>
        <taxon>Coscinodiscophyceae</taxon>
        <taxon>Thalassiosirophycidae</taxon>
        <taxon>Thalassiosirales</taxon>
        <taxon>Thalassiosiraceae</taxon>
        <taxon>Thalassiosira</taxon>
    </lineage>
</organism>
<evidence type="ECO:0000256" key="1">
    <source>
        <dbReference type="ARBA" id="ARBA00022741"/>
    </source>
</evidence>
<accession>K0S1K5</accession>
<dbReference type="GO" id="GO:0016887">
    <property type="term" value="F:ATP hydrolysis activity"/>
    <property type="evidence" value="ECO:0007669"/>
    <property type="project" value="InterPro"/>
</dbReference>
<dbReference type="OMA" id="TCIMITH"/>
<comment type="similarity">
    <text evidence="3">Belongs to the ABC transporter superfamily. ABCB family. Heavy Metal importer (TC 3.A.1.210) subfamily.</text>
</comment>
<evidence type="ECO:0000313" key="6">
    <source>
        <dbReference type="EMBL" id="EJK52732.1"/>
    </source>
</evidence>
<evidence type="ECO:0000256" key="4">
    <source>
        <dbReference type="SAM" id="MobiDB-lite"/>
    </source>
</evidence>
<dbReference type="PANTHER" id="PTHR24221">
    <property type="entry name" value="ATP-BINDING CASSETTE SUB-FAMILY B"/>
    <property type="match status" value="1"/>
</dbReference>
<comment type="caution">
    <text evidence="6">The sequence shown here is derived from an EMBL/GenBank/DDBJ whole genome shotgun (WGS) entry which is preliminary data.</text>
</comment>
<dbReference type="InterPro" id="IPR027417">
    <property type="entry name" value="P-loop_NTPase"/>
</dbReference>
<dbReference type="GO" id="GO:0016020">
    <property type="term" value="C:membrane"/>
    <property type="evidence" value="ECO:0007669"/>
    <property type="project" value="TreeGrafter"/>
</dbReference>
<dbReference type="PANTHER" id="PTHR24221:SF654">
    <property type="entry name" value="ATP-BINDING CASSETTE SUB-FAMILY B MEMBER 6"/>
    <property type="match status" value="1"/>
</dbReference>
<dbReference type="InterPro" id="IPR039421">
    <property type="entry name" value="Type_1_exporter"/>
</dbReference>
<keyword evidence="1" id="KW-0547">Nucleotide-binding</keyword>
<dbReference type="Proteomes" id="UP000266841">
    <property type="component" value="Unassembled WGS sequence"/>
</dbReference>
<sequence>YSGAIQTVRDLTKSDFDEEPSSSSANKTTLAPFAKSLVMSDIKFRYREDLPNVLTDVNIEFPKGSYTCLCGGSGSGKSTVLNILMRFRTPNEGSLQATVRDNILFGFDETPGAVEAAARNAEIHDAILLLPHGYDTLIGGDSLTNMSGGQLQRLCLARALYRDPSVLLLDEATSALDKLSEDAIIDTLVKLRDEKGLTLISVTHRPSTCIKANQIIVLERGSISECGTYDELVSTGGLFSRLVAAGEEK</sequence>
<gene>
    <name evidence="6" type="ORF">THAOC_27959</name>
</gene>
<dbReference type="SMART" id="SM00382">
    <property type="entry name" value="AAA"/>
    <property type="match status" value="1"/>
</dbReference>
<reference evidence="6 7" key="1">
    <citation type="journal article" date="2012" name="Genome Biol.">
        <title>Genome and low-iron response of an oceanic diatom adapted to chronic iron limitation.</title>
        <authorList>
            <person name="Lommer M."/>
            <person name="Specht M."/>
            <person name="Roy A.S."/>
            <person name="Kraemer L."/>
            <person name="Andreson R."/>
            <person name="Gutowska M.A."/>
            <person name="Wolf J."/>
            <person name="Bergner S.V."/>
            <person name="Schilhabel M.B."/>
            <person name="Klostermeier U.C."/>
            <person name="Beiko R.G."/>
            <person name="Rosenstiel P."/>
            <person name="Hippler M."/>
            <person name="Laroche J."/>
        </authorList>
    </citation>
    <scope>NUCLEOTIDE SEQUENCE [LARGE SCALE GENOMIC DNA]</scope>
    <source>
        <strain evidence="6 7">CCMP1005</strain>
    </source>
</reference>
<dbReference type="PROSITE" id="PS50893">
    <property type="entry name" value="ABC_TRANSPORTER_2"/>
    <property type="match status" value="1"/>
</dbReference>
<dbReference type="GO" id="GO:0005524">
    <property type="term" value="F:ATP binding"/>
    <property type="evidence" value="ECO:0007669"/>
    <property type="project" value="UniProtKB-KW"/>
</dbReference>
<evidence type="ECO:0000256" key="3">
    <source>
        <dbReference type="ARBA" id="ARBA00024363"/>
    </source>
</evidence>
<dbReference type="Gene3D" id="3.40.50.300">
    <property type="entry name" value="P-loop containing nucleotide triphosphate hydrolases"/>
    <property type="match status" value="2"/>
</dbReference>
<proteinExistence type="inferred from homology"/>
<dbReference type="InterPro" id="IPR003439">
    <property type="entry name" value="ABC_transporter-like_ATP-bd"/>
</dbReference>
<dbReference type="OrthoDB" id="45731at2759"/>
<evidence type="ECO:0000259" key="5">
    <source>
        <dbReference type="PROSITE" id="PS50893"/>
    </source>
</evidence>
<evidence type="ECO:0000256" key="2">
    <source>
        <dbReference type="ARBA" id="ARBA00022840"/>
    </source>
</evidence>
<feature type="region of interest" description="Disordered" evidence="4">
    <location>
        <begin position="1"/>
        <end position="27"/>
    </location>
</feature>
<feature type="domain" description="ABC transporter" evidence="5">
    <location>
        <begin position="37"/>
        <end position="245"/>
    </location>
</feature>
<evidence type="ECO:0000313" key="7">
    <source>
        <dbReference type="Proteomes" id="UP000266841"/>
    </source>
</evidence>
<name>K0S1K5_THAOC</name>
<dbReference type="GO" id="GO:0042626">
    <property type="term" value="F:ATPase-coupled transmembrane transporter activity"/>
    <property type="evidence" value="ECO:0007669"/>
    <property type="project" value="TreeGrafter"/>
</dbReference>
<keyword evidence="2" id="KW-0067">ATP-binding</keyword>
<keyword evidence="7" id="KW-1185">Reference proteome</keyword>
<dbReference type="PROSITE" id="PS00211">
    <property type="entry name" value="ABC_TRANSPORTER_1"/>
    <property type="match status" value="1"/>
</dbReference>
<dbReference type="Pfam" id="PF00005">
    <property type="entry name" value="ABC_tran"/>
    <property type="match status" value="1"/>
</dbReference>
<dbReference type="eggNOG" id="KOG0057">
    <property type="taxonomic scope" value="Eukaryota"/>
</dbReference>
<dbReference type="SUPFAM" id="SSF52540">
    <property type="entry name" value="P-loop containing nucleoside triphosphate hydrolases"/>
    <property type="match status" value="1"/>
</dbReference>
<dbReference type="InterPro" id="IPR003593">
    <property type="entry name" value="AAA+_ATPase"/>
</dbReference>
<protein>
    <recommendedName>
        <fullName evidence="5">ABC transporter domain-containing protein</fullName>
    </recommendedName>
</protein>
<dbReference type="EMBL" id="AGNL01039313">
    <property type="protein sequence ID" value="EJK52732.1"/>
    <property type="molecule type" value="Genomic_DNA"/>
</dbReference>
<dbReference type="AlphaFoldDB" id="K0S1K5"/>
<feature type="non-terminal residue" evidence="6">
    <location>
        <position position="1"/>
    </location>
</feature>